<organism evidence="2">
    <name type="scientific">Anopheles darlingi</name>
    <name type="common">Mosquito</name>
    <dbReference type="NCBI Taxonomy" id="43151"/>
    <lineage>
        <taxon>Eukaryota</taxon>
        <taxon>Metazoa</taxon>
        <taxon>Ecdysozoa</taxon>
        <taxon>Arthropoda</taxon>
        <taxon>Hexapoda</taxon>
        <taxon>Insecta</taxon>
        <taxon>Pterygota</taxon>
        <taxon>Neoptera</taxon>
        <taxon>Endopterygota</taxon>
        <taxon>Diptera</taxon>
        <taxon>Nematocera</taxon>
        <taxon>Culicoidea</taxon>
        <taxon>Culicidae</taxon>
        <taxon>Anophelinae</taxon>
        <taxon>Anopheles</taxon>
    </lineage>
</organism>
<keyword evidence="1" id="KW-0812">Transmembrane</keyword>
<sequence length="73" mass="8032">MVQGTITLYVLSLHLVAVCVRRVAVAADDDANRRRPFLDAGAGDRNLLPFLSSVSCSRHHRKRSALIICCVRA</sequence>
<accession>A0A2M4DKX3</accession>
<protein>
    <submittedName>
        <fullName evidence="2">Putative secreted protein</fullName>
    </submittedName>
</protein>
<name>A0A2M4DKX3_ANODA</name>
<dbReference type="EMBL" id="GGFL01014011">
    <property type="protein sequence ID" value="MBW78189.1"/>
    <property type="molecule type" value="Transcribed_RNA"/>
</dbReference>
<evidence type="ECO:0000313" key="2">
    <source>
        <dbReference type="EMBL" id="MBW78189.1"/>
    </source>
</evidence>
<keyword evidence="1" id="KW-1133">Transmembrane helix</keyword>
<feature type="transmembrane region" description="Helical" evidence="1">
    <location>
        <begin position="6"/>
        <end position="25"/>
    </location>
</feature>
<reference evidence="2" key="1">
    <citation type="submission" date="2018-01" db="EMBL/GenBank/DDBJ databases">
        <title>An insight into the sialome of Amazonian anophelines.</title>
        <authorList>
            <person name="Ribeiro J.M."/>
            <person name="Scarpassa V."/>
            <person name="Calvo E."/>
        </authorList>
    </citation>
    <scope>NUCLEOTIDE SEQUENCE</scope>
</reference>
<dbReference type="AlphaFoldDB" id="A0A2M4DKX3"/>
<keyword evidence="1" id="KW-0472">Membrane</keyword>
<proteinExistence type="predicted"/>
<evidence type="ECO:0000256" key="1">
    <source>
        <dbReference type="SAM" id="Phobius"/>
    </source>
</evidence>